<organism evidence="1 2">
    <name type="scientific">Luteibacter yeojuensis</name>
    <dbReference type="NCBI Taxonomy" id="345309"/>
    <lineage>
        <taxon>Bacteria</taxon>
        <taxon>Pseudomonadati</taxon>
        <taxon>Pseudomonadota</taxon>
        <taxon>Gammaproteobacteria</taxon>
        <taxon>Lysobacterales</taxon>
        <taxon>Rhodanobacteraceae</taxon>
        <taxon>Luteibacter</taxon>
    </lineage>
</organism>
<reference evidence="1 2" key="1">
    <citation type="journal article" date="2006" name="Int. J. Syst. Evol. Microbiol.">
        <title>Dyella yeojuensis sp. nov., isolated from greenhouse soil in Korea.</title>
        <authorList>
            <person name="Kim B.Y."/>
            <person name="Weon H.Y."/>
            <person name="Lee K.H."/>
            <person name="Seok S.J."/>
            <person name="Kwon S.W."/>
            <person name="Go S.J."/>
            <person name="Stackebrandt E."/>
        </authorList>
    </citation>
    <scope>NUCLEOTIDE SEQUENCE [LARGE SCALE GENOMIC DNA]</scope>
    <source>
        <strain evidence="1 2">DSM 17673</strain>
    </source>
</reference>
<dbReference type="RefSeq" id="WP_166698205.1">
    <property type="nucleotide sequence ID" value="NZ_JAAQTL010000001.1"/>
</dbReference>
<keyword evidence="2" id="KW-1185">Reference proteome</keyword>
<dbReference type="EMBL" id="JAAQTL010000001">
    <property type="protein sequence ID" value="NID14494.1"/>
    <property type="molecule type" value="Genomic_DNA"/>
</dbReference>
<gene>
    <name evidence="1" type="ORF">HBF32_03330</name>
</gene>
<name>A0A7X5TP99_9GAMM</name>
<evidence type="ECO:0000313" key="2">
    <source>
        <dbReference type="Proteomes" id="UP000518878"/>
    </source>
</evidence>
<proteinExistence type="predicted"/>
<sequence>MSVENENANTVRPNIHPDAEVTAHELLNRAIEWQQYIRGISEFIADLMYEDETVKGRHVAIALEAIGSLAKMSVECTMEAHSQMCREQLRLATSAAAVEQVTS</sequence>
<dbReference type="Proteomes" id="UP000518878">
    <property type="component" value="Unassembled WGS sequence"/>
</dbReference>
<protein>
    <submittedName>
        <fullName evidence="1">Uncharacterized protein</fullName>
    </submittedName>
</protein>
<comment type="caution">
    <text evidence="1">The sequence shown here is derived from an EMBL/GenBank/DDBJ whole genome shotgun (WGS) entry which is preliminary data.</text>
</comment>
<accession>A0A7X5TP99</accession>
<evidence type="ECO:0000313" key="1">
    <source>
        <dbReference type="EMBL" id="NID14494.1"/>
    </source>
</evidence>
<dbReference type="AlphaFoldDB" id="A0A7X5TP99"/>